<dbReference type="SMART" id="SM00220">
    <property type="entry name" value="S_TKc"/>
    <property type="match status" value="1"/>
</dbReference>
<gene>
    <name evidence="2" type="ORF">RhiirA5_263496</name>
</gene>
<dbReference type="Proteomes" id="UP000232722">
    <property type="component" value="Unassembled WGS sequence"/>
</dbReference>
<reference evidence="2 3" key="1">
    <citation type="submission" date="2016-04" db="EMBL/GenBank/DDBJ databases">
        <title>Genome analyses suggest a sexual origin of heterokaryosis in a supposedly ancient asexual fungus.</title>
        <authorList>
            <person name="Ropars J."/>
            <person name="Sedzielewska K."/>
            <person name="Noel J."/>
            <person name="Charron P."/>
            <person name="Farinelli L."/>
            <person name="Marton T."/>
            <person name="Kruger M."/>
            <person name="Pelin A."/>
            <person name="Brachmann A."/>
            <person name="Corradi N."/>
        </authorList>
    </citation>
    <scope>NUCLEOTIDE SEQUENCE [LARGE SCALE GENOMIC DNA]</scope>
    <source>
        <strain evidence="2 3">A5</strain>
    </source>
</reference>
<keyword evidence="2" id="KW-0808">Transferase</keyword>
<organism evidence="2 3">
    <name type="scientific">Rhizophagus irregularis</name>
    <dbReference type="NCBI Taxonomy" id="588596"/>
    <lineage>
        <taxon>Eukaryota</taxon>
        <taxon>Fungi</taxon>
        <taxon>Fungi incertae sedis</taxon>
        <taxon>Mucoromycota</taxon>
        <taxon>Glomeromycotina</taxon>
        <taxon>Glomeromycetes</taxon>
        <taxon>Glomerales</taxon>
        <taxon>Glomeraceae</taxon>
        <taxon>Rhizophagus</taxon>
    </lineage>
</organism>
<protein>
    <submittedName>
        <fullName evidence="2">Kinase-like protein</fullName>
    </submittedName>
</protein>
<evidence type="ECO:0000313" key="3">
    <source>
        <dbReference type="Proteomes" id="UP000232722"/>
    </source>
</evidence>
<dbReference type="InterPro" id="IPR011009">
    <property type="entry name" value="Kinase-like_dom_sf"/>
</dbReference>
<dbReference type="AlphaFoldDB" id="A0A2N0QBX0"/>
<evidence type="ECO:0000259" key="1">
    <source>
        <dbReference type="PROSITE" id="PS50011"/>
    </source>
</evidence>
<feature type="domain" description="Protein kinase" evidence="1">
    <location>
        <begin position="1"/>
        <end position="145"/>
    </location>
</feature>
<dbReference type="VEuPathDB" id="FungiDB:FUN_005876"/>
<feature type="non-terminal residue" evidence="2">
    <location>
        <position position="1"/>
    </location>
</feature>
<sequence length="145" mass="16684">QDPISMQYYIVTEYAENGDLRKYLHVNPNLSWENRLYIVWDISLDLERIHKAGLIHRDIHAGNILHSGKFVHLEEGKEVHEGVAYISDFGYSMAASYPHNNKENIYGVMPYIAPEVFNGMGYSMKSDIYSIGIIMWELASGKQPF</sequence>
<dbReference type="Pfam" id="PF07714">
    <property type="entry name" value="PK_Tyr_Ser-Thr"/>
    <property type="match status" value="1"/>
</dbReference>
<proteinExistence type="predicted"/>
<dbReference type="SUPFAM" id="SSF56112">
    <property type="entry name" value="Protein kinase-like (PK-like)"/>
    <property type="match status" value="1"/>
</dbReference>
<keyword evidence="2" id="KW-0418">Kinase</keyword>
<dbReference type="VEuPathDB" id="FungiDB:RhiirA1_529007"/>
<dbReference type="GO" id="GO:0005524">
    <property type="term" value="F:ATP binding"/>
    <property type="evidence" value="ECO:0007669"/>
    <property type="project" value="InterPro"/>
</dbReference>
<dbReference type="PANTHER" id="PTHR44329">
    <property type="entry name" value="SERINE/THREONINE-PROTEIN KINASE TNNI3K-RELATED"/>
    <property type="match status" value="1"/>
</dbReference>
<dbReference type="EMBL" id="LLXJ01000044">
    <property type="protein sequence ID" value="PKC16517.1"/>
    <property type="molecule type" value="Genomic_DNA"/>
</dbReference>
<dbReference type="InterPro" id="IPR000719">
    <property type="entry name" value="Prot_kinase_dom"/>
</dbReference>
<dbReference type="InterPro" id="IPR001245">
    <property type="entry name" value="Ser-Thr/Tyr_kinase_cat_dom"/>
</dbReference>
<dbReference type="PROSITE" id="PS50011">
    <property type="entry name" value="PROTEIN_KINASE_DOM"/>
    <property type="match status" value="1"/>
</dbReference>
<evidence type="ECO:0000313" key="2">
    <source>
        <dbReference type="EMBL" id="PKC16517.1"/>
    </source>
</evidence>
<comment type="caution">
    <text evidence="2">The sequence shown here is derived from an EMBL/GenBank/DDBJ whole genome shotgun (WGS) entry which is preliminary data.</text>
</comment>
<reference evidence="2 3" key="2">
    <citation type="submission" date="2017-09" db="EMBL/GenBank/DDBJ databases">
        <title>Extensive intraspecific genome diversity in a model arbuscular mycorrhizal fungus.</title>
        <authorList>
            <person name="Chen E.C."/>
            <person name="Morin E."/>
            <person name="Beaudet D."/>
            <person name="Noel J."/>
            <person name="Ndikumana S."/>
            <person name="Charron P."/>
            <person name="St-Onge C."/>
            <person name="Giorgi J."/>
            <person name="Grigoriev I.V."/>
            <person name="Roux C."/>
            <person name="Martin F.M."/>
            <person name="Corradi N."/>
        </authorList>
    </citation>
    <scope>NUCLEOTIDE SEQUENCE [LARGE SCALE GENOMIC DNA]</scope>
    <source>
        <strain evidence="2 3">A5</strain>
    </source>
</reference>
<dbReference type="Gene3D" id="1.10.510.10">
    <property type="entry name" value="Transferase(Phosphotransferase) domain 1"/>
    <property type="match status" value="1"/>
</dbReference>
<dbReference type="InterPro" id="IPR051681">
    <property type="entry name" value="Ser/Thr_Kinases-Pseudokinases"/>
</dbReference>
<dbReference type="VEuPathDB" id="FungiDB:RhiirFUN_005597"/>
<name>A0A2N0QBX0_9GLOM</name>
<accession>A0A2N0QBX0</accession>
<feature type="non-terminal residue" evidence="2">
    <location>
        <position position="145"/>
    </location>
</feature>
<dbReference type="GO" id="GO:0004674">
    <property type="term" value="F:protein serine/threonine kinase activity"/>
    <property type="evidence" value="ECO:0007669"/>
    <property type="project" value="TreeGrafter"/>
</dbReference>